<evidence type="ECO:0000313" key="5">
    <source>
        <dbReference type="EMBL" id="SPD10685.1"/>
    </source>
</evidence>
<keyword evidence="2" id="KW-0863">Zinc-finger</keyword>
<dbReference type="Pfam" id="PF13639">
    <property type="entry name" value="zf-RING_2"/>
    <property type="match status" value="1"/>
</dbReference>
<dbReference type="GO" id="GO:0005634">
    <property type="term" value="C:nucleus"/>
    <property type="evidence" value="ECO:0007669"/>
    <property type="project" value="TreeGrafter"/>
</dbReference>
<dbReference type="InterPro" id="IPR013083">
    <property type="entry name" value="Znf_RING/FYVE/PHD"/>
</dbReference>
<dbReference type="GO" id="GO:0006511">
    <property type="term" value="P:ubiquitin-dependent protein catabolic process"/>
    <property type="evidence" value="ECO:0007669"/>
    <property type="project" value="TreeGrafter"/>
</dbReference>
<dbReference type="GO" id="GO:0008270">
    <property type="term" value="F:zinc ion binding"/>
    <property type="evidence" value="ECO:0007669"/>
    <property type="project" value="UniProtKB-KW"/>
</dbReference>
<organism evidence="5">
    <name type="scientific">Fagus sylvatica</name>
    <name type="common">Beechnut</name>
    <dbReference type="NCBI Taxonomy" id="28930"/>
    <lineage>
        <taxon>Eukaryota</taxon>
        <taxon>Viridiplantae</taxon>
        <taxon>Streptophyta</taxon>
        <taxon>Embryophyta</taxon>
        <taxon>Tracheophyta</taxon>
        <taxon>Spermatophyta</taxon>
        <taxon>Magnoliopsida</taxon>
        <taxon>eudicotyledons</taxon>
        <taxon>Gunneridae</taxon>
        <taxon>Pentapetalae</taxon>
        <taxon>rosids</taxon>
        <taxon>fabids</taxon>
        <taxon>Fagales</taxon>
        <taxon>Fagaceae</taxon>
        <taxon>Fagus</taxon>
    </lineage>
</organism>
<keyword evidence="3" id="KW-0862">Zinc</keyword>
<proteinExistence type="predicted"/>
<gene>
    <name evidence="5" type="ORF">FSB_LOCUS38567</name>
</gene>
<dbReference type="GO" id="GO:0061630">
    <property type="term" value="F:ubiquitin protein ligase activity"/>
    <property type="evidence" value="ECO:0007669"/>
    <property type="project" value="TreeGrafter"/>
</dbReference>
<evidence type="ECO:0000256" key="2">
    <source>
        <dbReference type="ARBA" id="ARBA00022771"/>
    </source>
</evidence>
<evidence type="ECO:0000256" key="1">
    <source>
        <dbReference type="ARBA" id="ARBA00022723"/>
    </source>
</evidence>
<dbReference type="PANTHER" id="PTHR45931:SF16">
    <property type="entry name" value="RING_U-BOX SUPERFAMILY PROTEIN"/>
    <property type="match status" value="1"/>
</dbReference>
<dbReference type="SUPFAM" id="SSF57850">
    <property type="entry name" value="RING/U-box"/>
    <property type="match status" value="1"/>
</dbReference>
<dbReference type="Gene3D" id="3.30.40.10">
    <property type="entry name" value="Zinc/RING finger domain, C3HC4 (zinc finger)"/>
    <property type="match status" value="1"/>
</dbReference>
<protein>
    <recommendedName>
        <fullName evidence="4">RING-type domain-containing protein</fullName>
    </recommendedName>
</protein>
<dbReference type="InterPro" id="IPR051834">
    <property type="entry name" value="RING_finger_E3_ligase"/>
</dbReference>
<feature type="domain" description="RING-type" evidence="4">
    <location>
        <begin position="158"/>
        <end position="194"/>
    </location>
</feature>
<dbReference type="AlphaFoldDB" id="A0A2N9HFH3"/>
<dbReference type="InterPro" id="IPR001841">
    <property type="entry name" value="Znf_RING"/>
</dbReference>
<keyword evidence="1" id="KW-0479">Metal-binding</keyword>
<dbReference type="PANTHER" id="PTHR45931">
    <property type="entry name" value="SI:CH211-59O9.10"/>
    <property type="match status" value="1"/>
</dbReference>
<evidence type="ECO:0000259" key="4">
    <source>
        <dbReference type="Pfam" id="PF13639"/>
    </source>
</evidence>
<name>A0A2N9HFH3_FAGSY</name>
<accession>A0A2N9HFH3</accession>
<reference evidence="5" key="1">
    <citation type="submission" date="2018-02" db="EMBL/GenBank/DDBJ databases">
        <authorList>
            <person name="Cohen D.B."/>
            <person name="Kent A.D."/>
        </authorList>
    </citation>
    <scope>NUCLEOTIDE SEQUENCE</scope>
</reference>
<evidence type="ECO:0000256" key="3">
    <source>
        <dbReference type="ARBA" id="ARBA00022833"/>
    </source>
</evidence>
<dbReference type="EMBL" id="OIVN01003358">
    <property type="protein sequence ID" value="SPD10685.1"/>
    <property type="molecule type" value="Genomic_DNA"/>
</dbReference>
<sequence>MSSIVDYGYLFRFTVFEEWQAVDQNNPLWLRGDFPIEFCLYSLTQFVGHQPSITEECDFTNWLPRHELLLQDNASVALSAGTSSRLQIVVVLAHLTALLLDTTDSDSDTIMTDAFENSIIRESMEAFEAKSIPATRSAVEALEKFRFQQQSDSISVGECIICLEEFETGSELIRMPCSQVYHGHCILKWLHTNNSLVPIPNAFRLLLIPIFFYFFIKIRISLD</sequence>